<evidence type="ECO:0000256" key="5">
    <source>
        <dbReference type="ARBA" id="ARBA00022692"/>
    </source>
</evidence>
<dbReference type="PROSITE" id="PS00216">
    <property type="entry name" value="SUGAR_TRANSPORT_1"/>
    <property type="match status" value="1"/>
</dbReference>
<dbReference type="InterPro" id="IPR020846">
    <property type="entry name" value="MFS_dom"/>
</dbReference>
<feature type="transmembrane region" description="Helical" evidence="11">
    <location>
        <begin position="335"/>
        <end position="358"/>
    </location>
</feature>
<dbReference type="InterPro" id="IPR051084">
    <property type="entry name" value="H+-coupled_symporters"/>
</dbReference>
<dbReference type="SUPFAM" id="SSF103473">
    <property type="entry name" value="MFS general substrate transporter"/>
    <property type="match status" value="1"/>
</dbReference>
<feature type="transmembrane region" description="Helical" evidence="11">
    <location>
        <begin position="20"/>
        <end position="45"/>
    </location>
</feature>
<feature type="transmembrane region" description="Helical" evidence="11">
    <location>
        <begin position="156"/>
        <end position="179"/>
    </location>
</feature>
<dbReference type="Gene3D" id="1.20.1250.20">
    <property type="entry name" value="MFS general substrate transporter like domains"/>
    <property type="match status" value="2"/>
</dbReference>
<evidence type="ECO:0000256" key="11">
    <source>
        <dbReference type="SAM" id="Phobius"/>
    </source>
</evidence>
<dbReference type="AlphaFoldDB" id="A0A1M5HHH4"/>
<protein>
    <recommendedName>
        <fullName evidence="10">Putative proline/betaine transporter</fullName>
    </recommendedName>
</protein>
<keyword evidence="5 11" id="KW-0812">Transmembrane</keyword>
<evidence type="ECO:0000256" key="10">
    <source>
        <dbReference type="ARBA" id="ARBA00039918"/>
    </source>
</evidence>
<evidence type="ECO:0000256" key="1">
    <source>
        <dbReference type="ARBA" id="ARBA00004651"/>
    </source>
</evidence>
<keyword evidence="7 11" id="KW-1133">Transmembrane helix</keyword>
<reference evidence="13 14" key="1">
    <citation type="submission" date="2016-11" db="EMBL/GenBank/DDBJ databases">
        <authorList>
            <person name="Jaros S."/>
            <person name="Januszkiewicz K."/>
            <person name="Wedrychowicz H."/>
        </authorList>
    </citation>
    <scope>NUCLEOTIDE SEQUENCE [LARGE SCALE GENOMIC DNA]</scope>
    <source>
        <strain evidence="13 14">DSM 44523</strain>
    </source>
</reference>
<evidence type="ECO:0000256" key="8">
    <source>
        <dbReference type="ARBA" id="ARBA00023136"/>
    </source>
</evidence>
<sequence length="433" mass="46190">MTSTVPETRAERSRTRRKGLVAASIGNALEWFDWNSFAIFSTFFAPQFFAKGSSATAVLSALAIFAVGFFFRPLGGALLAAFADRRGRRAGLTLSVVLMAGGSLLIAVSPTYEQVGLLAPVLLLLARVAQGLSTGGEFAASSTYLAELAPPGRRGFYASFLYLSTTLGTIAATLLATVLTSTLGKAAVAEWAWRIPFAVGALLGVYGLYLRRTLEETEAYTEGQRRRVARPTLELLRKHPLGALRVVGFTVGATTAYYTFAVYLPNYAQKEHAVPTSSALWASVAAQLVMIVVLPLLGALSDRVGRRPLLIAFAAGFVVLVVPLFALLTSSAWSLFAAMTAGLVLFSCYGAVAPAAMAELFPTEVRAAGVGLPYALTVALFGGTAPYIVEWLTAQGRSGWYPWYLGLLCLLSLVVYLRGKETRDADLVRADEG</sequence>
<feature type="transmembrane region" description="Helical" evidence="11">
    <location>
        <begin position="57"/>
        <end position="83"/>
    </location>
</feature>
<dbReference type="InterPro" id="IPR036259">
    <property type="entry name" value="MFS_trans_sf"/>
</dbReference>
<dbReference type="Pfam" id="PF07690">
    <property type="entry name" value="MFS_1"/>
    <property type="match status" value="1"/>
</dbReference>
<feature type="transmembrane region" description="Helical" evidence="11">
    <location>
        <begin position="243"/>
        <end position="264"/>
    </location>
</feature>
<evidence type="ECO:0000259" key="12">
    <source>
        <dbReference type="PROSITE" id="PS50850"/>
    </source>
</evidence>
<evidence type="ECO:0000256" key="9">
    <source>
        <dbReference type="ARBA" id="ARBA00037295"/>
    </source>
</evidence>
<evidence type="ECO:0000313" key="14">
    <source>
        <dbReference type="Proteomes" id="UP000184501"/>
    </source>
</evidence>
<dbReference type="PROSITE" id="PS50850">
    <property type="entry name" value="MFS"/>
    <property type="match status" value="1"/>
</dbReference>
<evidence type="ECO:0000256" key="2">
    <source>
        <dbReference type="ARBA" id="ARBA00008240"/>
    </source>
</evidence>
<dbReference type="RefSeq" id="WP_073485958.1">
    <property type="nucleotide sequence ID" value="NZ_FQVN01000006.1"/>
</dbReference>
<feature type="transmembrane region" description="Helical" evidence="11">
    <location>
        <begin position="90"/>
        <end position="109"/>
    </location>
</feature>
<feature type="transmembrane region" description="Helical" evidence="11">
    <location>
        <begin position="309"/>
        <end position="329"/>
    </location>
</feature>
<comment type="subcellular location">
    <subcellularLocation>
        <location evidence="1">Cell membrane</location>
        <topology evidence="1">Multi-pass membrane protein</topology>
    </subcellularLocation>
</comment>
<feature type="domain" description="Major facilitator superfamily (MFS) profile" evidence="12">
    <location>
        <begin position="19"/>
        <end position="424"/>
    </location>
</feature>
<dbReference type="EMBL" id="FQVN01000006">
    <property type="protein sequence ID" value="SHG15424.1"/>
    <property type="molecule type" value="Genomic_DNA"/>
</dbReference>
<dbReference type="STRING" id="2017.SAMN05444320_106564"/>
<dbReference type="GO" id="GO:0015293">
    <property type="term" value="F:symporter activity"/>
    <property type="evidence" value="ECO:0007669"/>
    <property type="project" value="UniProtKB-KW"/>
</dbReference>
<gene>
    <name evidence="13" type="ORF">SAMN05444320_106564</name>
</gene>
<evidence type="ECO:0000313" key="13">
    <source>
        <dbReference type="EMBL" id="SHG15424.1"/>
    </source>
</evidence>
<comment type="function">
    <text evidence="9">May be a proton symporter involved in the uptake of osmolytes such as proline and glycine betaine.</text>
</comment>
<feature type="transmembrane region" description="Helical" evidence="11">
    <location>
        <begin position="401"/>
        <end position="419"/>
    </location>
</feature>
<accession>A0A1M5HHH4</accession>
<keyword evidence="3" id="KW-0813">Transport</keyword>
<dbReference type="InterPro" id="IPR011701">
    <property type="entry name" value="MFS"/>
</dbReference>
<keyword evidence="4" id="KW-1003">Cell membrane</keyword>
<organism evidence="13 14">
    <name type="scientific">Streptoalloteichus hindustanus</name>
    <dbReference type="NCBI Taxonomy" id="2017"/>
    <lineage>
        <taxon>Bacteria</taxon>
        <taxon>Bacillati</taxon>
        <taxon>Actinomycetota</taxon>
        <taxon>Actinomycetes</taxon>
        <taxon>Pseudonocardiales</taxon>
        <taxon>Pseudonocardiaceae</taxon>
        <taxon>Streptoalloteichus</taxon>
    </lineage>
</organism>
<dbReference type="GO" id="GO:0005886">
    <property type="term" value="C:plasma membrane"/>
    <property type="evidence" value="ECO:0007669"/>
    <property type="project" value="UniProtKB-SubCell"/>
</dbReference>
<name>A0A1M5HHH4_STRHI</name>
<proteinExistence type="inferred from homology"/>
<feature type="transmembrane region" description="Helical" evidence="11">
    <location>
        <begin position="115"/>
        <end position="135"/>
    </location>
</feature>
<feature type="transmembrane region" description="Helical" evidence="11">
    <location>
        <begin position="279"/>
        <end position="297"/>
    </location>
</feature>
<dbReference type="PANTHER" id="PTHR43528:SF1">
    <property type="entry name" value="ALPHA-KETOGLUTARATE PERMEASE"/>
    <property type="match status" value="1"/>
</dbReference>
<feature type="transmembrane region" description="Helical" evidence="11">
    <location>
        <begin position="370"/>
        <end position="389"/>
    </location>
</feature>
<dbReference type="FunFam" id="1.20.1250.20:FF:000001">
    <property type="entry name" value="Dicarboxylate MFS transporter"/>
    <property type="match status" value="1"/>
</dbReference>
<evidence type="ECO:0000256" key="7">
    <source>
        <dbReference type="ARBA" id="ARBA00022989"/>
    </source>
</evidence>
<dbReference type="InterPro" id="IPR005829">
    <property type="entry name" value="Sugar_transporter_CS"/>
</dbReference>
<keyword evidence="6" id="KW-0769">Symport</keyword>
<dbReference type="Proteomes" id="UP000184501">
    <property type="component" value="Unassembled WGS sequence"/>
</dbReference>
<dbReference type="OrthoDB" id="8953821at2"/>
<comment type="similarity">
    <text evidence="2">Belongs to the major facilitator superfamily. Metabolite:H+ Symporter (MHS) family (TC 2.A.1.6) family.</text>
</comment>
<dbReference type="PANTHER" id="PTHR43528">
    <property type="entry name" value="ALPHA-KETOGLUTARATE PERMEASE"/>
    <property type="match status" value="1"/>
</dbReference>
<evidence type="ECO:0000256" key="3">
    <source>
        <dbReference type="ARBA" id="ARBA00022448"/>
    </source>
</evidence>
<feature type="transmembrane region" description="Helical" evidence="11">
    <location>
        <begin position="191"/>
        <end position="210"/>
    </location>
</feature>
<evidence type="ECO:0000256" key="4">
    <source>
        <dbReference type="ARBA" id="ARBA00022475"/>
    </source>
</evidence>
<keyword evidence="8 11" id="KW-0472">Membrane</keyword>
<evidence type="ECO:0000256" key="6">
    <source>
        <dbReference type="ARBA" id="ARBA00022847"/>
    </source>
</evidence>
<keyword evidence="14" id="KW-1185">Reference proteome</keyword>